<evidence type="ECO:0000313" key="2">
    <source>
        <dbReference type="Proteomes" id="UP001139409"/>
    </source>
</evidence>
<proteinExistence type="predicted"/>
<gene>
    <name evidence="1" type="ORF">LDX50_02195</name>
</gene>
<sequence>MTIFRSFIVLLIIAGFFWACEEPNVRISNLDPGVSATFIDVDSLLSLDAAILDINAAITEINDSLVVIDSLITAGDPTDYTEEVAALNASKSALNSEKTVLNSNRTSVSNGKILIETITAAGASEIITFTESQSAYRLPLDPAADITDLFITYRGEINRVRFFYETDTLLNERTVRIVAQNLELASFDYDSAKFSCDTIECSSTNAKAVFYM</sequence>
<dbReference type="AlphaFoldDB" id="A0A9X1KVF2"/>
<comment type="caution">
    <text evidence="1">The sequence shown here is derived from an EMBL/GenBank/DDBJ whole genome shotgun (WGS) entry which is preliminary data.</text>
</comment>
<name>A0A9X1KVF2_9BACT</name>
<accession>A0A9X1KVF2</accession>
<dbReference type="EMBL" id="JAIXNE010000001">
    <property type="protein sequence ID" value="MCA6073655.1"/>
    <property type="molecule type" value="Genomic_DNA"/>
</dbReference>
<organism evidence="1 2">
    <name type="scientific">Fulvivirga sedimenti</name>
    <dbReference type="NCBI Taxonomy" id="2879465"/>
    <lineage>
        <taxon>Bacteria</taxon>
        <taxon>Pseudomonadati</taxon>
        <taxon>Bacteroidota</taxon>
        <taxon>Cytophagia</taxon>
        <taxon>Cytophagales</taxon>
        <taxon>Fulvivirgaceae</taxon>
        <taxon>Fulvivirga</taxon>
    </lineage>
</organism>
<evidence type="ECO:0000313" key="1">
    <source>
        <dbReference type="EMBL" id="MCA6073655.1"/>
    </source>
</evidence>
<protein>
    <submittedName>
        <fullName evidence="1">Uncharacterized protein</fullName>
    </submittedName>
</protein>
<reference evidence="1" key="1">
    <citation type="submission" date="2021-09" db="EMBL/GenBank/DDBJ databases">
        <title>Fulvivirga sp. isolated from coastal sediment.</title>
        <authorList>
            <person name="Yu H."/>
        </authorList>
    </citation>
    <scope>NUCLEOTIDE SEQUENCE</scope>
    <source>
        <strain evidence="1">1062</strain>
    </source>
</reference>
<dbReference type="RefSeq" id="WP_225696766.1">
    <property type="nucleotide sequence ID" value="NZ_JAIXNE010000001.1"/>
</dbReference>
<dbReference type="Proteomes" id="UP001139409">
    <property type="component" value="Unassembled WGS sequence"/>
</dbReference>
<keyword evidence="2" id="KW-1185">Reference proteome</keyword>